<dbReference type="InterPro" id="IPR051783">
    <property type="entry name" value="NAD(P)-dependent_oxidoreduct"/>
</dbReference>
<gene>
    <name evidence="2" type="ORF">ASPWEDRAFT_165339</name>
</gene>
<dbReference type="SUPFAM" id="SSF51735">
    <property type="entry name" value="NAD(P)-binding Rossmann-fold domains"/>
    <property type="match status" value="1"/>
</dbReference>
<dbReference type="Proteomes" id="UP000184383">
    <property type="component" value="Unassembled WGS sequence"/>
</dbReference>
<proteinExistence type="predicted"/>
<dbReference type="PANTHER" id="PTHR48079">
    <property type="entry name" value="PROTEIN YEEZ"/>
    <property type="match status" value="1"/>
</dbReference>
<organism evidence="2 3">
    <name type="scientific">Aspergillus wentii DTO 134E9</name>
    <dbReference type="NCBI Taxonomy" id="1073089"/>
    <lineage>
        <taxon>Eukaryota</taxon>
        <taxon>Fungi</taxon>
        <taxon>Dikarya</taxon>
        <taxon>Ascomycota</taxon>
        <taxon>Pezizomycotina</taxon>
        <taxon>Eurotiomycetes</taxon>
        <taxon>Eurotiomycetidae</taxon>
        <taxon>Eurotiales</taxon>
        <taxon>Aspergillaceae</taxon>
        <taxon>Aspergillus</taxon>
        <taxon>Aspergillus subgen. Cremei</taxon>
    </lineage>
</organism>
<dbReference type="STRING" id="1073089.A0A1L9R498"/>
<protein>
    <recommendedName>
        <fullName evidence="1">NAD-dependent epimerase/dehydratase domain-containing protein</fullName>
    </recommendedName>
</protein>
<reference evidence="3" key="1">
    <citation type="journal article" date="2017" name="Genome Biol.">
        <title>Comparative genomics reveals high biological diversity and specific adaptations in the industrially and medically important fungal genus Aspergillus.</title>
        <authorList>
            <person name="de Vries R.P."/>
            <person name="Riley R."/>
            <person name="Wiebenga A."/>
            <person name="Aguilar-Osorio G."/>
            <person name="Amillis S."/>
            <person name="Uchima C.A."/>
            <person name="Anderluh G."/>
            <person name="Asadollahi M."/>
            <person name="Askin M."/>
            <person name="Barry K."/>
            <person name="Battaglia E."/>
            <person name="Bayram O."/>
            <person name="Benocci T."/>
            <person name="Braus-Stromeyer S.A."/>
            <person name="Caldana C."/>
            <person name="Canovas D."/>
            <person name="Cerqueira G.C."/>
            <person name="Chen F."/>
            <person name="Chen W."/>
            <person name="Choi C."/>
            <person name="Clum A."/>
            <person name="Dos Santos R.A."/>
            <person name="Damasio A.R."/>
            <person name="Diallinas G."/>
            <person name="Emri T."/>
            <person name="Fekete E."/>
            <person name="Flipphi M."/>
            <person name="Freyberg S."/>
            <person name="Gallo A."/>
            <person name="Gournas C."/>
            <person name="Habgood R."/>
            <person name="Hainaut M."/>
            <person name="Harispe M.L."/>
            <person name="Henrissat B."/>
            <person name="Hilden K.S."/>
            <person name="Hope R."/>
            <person name="Hossain A."/>
            <person name="Karabika E."/>
            <person name="Karaffa L."/>
            <person name="Karanyi Z."/>
            <person name="Krasevec N."/>
            <person name="Kuo A."/>
            <person name="Kusch H."/>
            <person name="LaButti K."/>
            <person name="Lagendijk E.L."/>
            <person name="Lapidus A."/>
            <person name="Levasseur A."/>
            <person name="Lindquist E."/>
            <person name="Lipzen A."/>
            <person name="Logrieco A.F."/>
            <person name="MacCabe A."/>
            <person name="Maekelae M.R."/>
            <person name="Malavazi I."/>
            <person name="Melin P."/>
            <person name="Meyer V."/>
            <person name="Mielnichuk N."/>
            <person name="Miskei M."/>
            <person name="Molnar A.P."/>
            <person name="Mule G."/>
            <person name="Ngan C.Y."/>
            <person name="Orejas M."/>
            <person name="Orosz E."/>
            <person name="Ouedraogo J.P."/>
            <person name="Overkamp K.M."/>
            <person name="Park H.-S."/>
            <person name="Perrone G."/>
            <person name="Piumi F."/>
            <person name="Punt P.J."/>
            <person name="Ram A.F."/>
            <person name="Ramon A."/>
            <person name="Rauscher S."/>
            <person name="Record E."/>
            <person name="Riano-Pachon D.M."/>
            <person name="Robert V."/>
            <person name="Roehrig J."/>
            <person name="Ruller R."/>
            <person name="Salamov A."/>
            <person name="Salih N.S."/>
            <person name="Samson R.A."/>
            <person name="Sandor E."/>
            <person name="Sanguinetti M."/>
            <person name="Schuetze T."/>
            <person name="Sepcic K."/>
            <person name="Shelest E."/>
            <person name="Sherlock G."/>
            <person name="Sophianopoulou V."/>
            <person name="Squina F.M."/>
            <person name="Sun H."/>
            <person name="Susca A."/>
            <person name="Todd R.B."/>
            <person name="Tsang A."/>
            <person name="Unkles S.E."/>
            <person name="van de Wiele N."/>
            <person name="van Rossen-Uffink D."/>
            <person name="Oliveira J.V."/>
            <person name="Vesth T.C."/>
            <person name="Visser J."/>
            <person name="Yu J.-H."/>
            <person name="Zhou M."/>
            <person name="Andersen M.R."/>
            <person name="Archer D.B."/>
            <person name="Baker S.E."/>
            <person name="Benoit I."/>
            <person name="Brakhage A.A."/>
            <person name="Braus G.H."/>
            <person name="Fischer R."/>
            <person name="Frisvad J.C."/>
            <person name="Goldman G.H."/>
            <person name="Houbraken J."/>
            <person name="Oakley B."/>
            <person name="Pocsi I."/>
            <person name="Scazzocchio C."/>
            <person name="Seiboth B."/>
            <person name="vanKuyk P.A."/>
            <person name="Wortman J."/>
            <person name="Dyer P.S."/>
            <person name="Grigoriev I.V."/>
        </authorList>
    </citation>
    <scope>NUCLEOTIDE SEQUENCE [LARGE SCALE GENOMIC DNA]</scope>
    <source>
        <strain evidence="3">DTO 134E9</strain>
    </source>
</reference>
<keyword evidence="3" id="KW-1185">Reference proteome</keyword>
<name>A0A1L9R498_ASPWE</name>
<accession>A0A1L9R498</accession>
<dbReference type="OrthoDB" id="2130169at2759"/>
<dbReference type="InterPro" id="IPR036291">
    <property type="entry name" value="NAD(P)-bd_dom_sf"/>
</dbReference>
<evidence type="ECO:0000259" key="1">
    <source>
        <dbReference type="Pfam" id="PF01370"/>
    </source>
</evidence>
<dbReference type="GeneID" id="63745752"/>
<dbReference type="EMBL" id="KV878218">
    <property type="protein sequence ID" value="OJJ29703.1"/>
    <property type="molecule type" value="Genomic_DNA"/>
</dbReference>
<evidence type="ECO:0000313" key="3">
    <source>
        <dbReference type="Proteomes" id="UP000184383"/>
    </source>
</evidence>
<dbReference type="GO" id="GO:0005737">
    <property type="term" value="C:cytoplasm"/>
    <property type="evidence" value="ECO:0007669"/>
    <property type="project" value="TreeGrafter"/>
</dbReference>
<feature type="domain" description="NAD-dependent epimerase/dehydratase" evidence="1">
    <location>
        <begin position="12"/>
        <end position="229"/>
    </location>
</feature>
<dbReference type="InterPro" id="IPR001509">
    <property type="entry name" value="Epimerase_deHydtase"/>
</dbReference>
<dbReference type="Pfam" id="PF01370">
    <property type="entry name" value="Epimerase"/>
    <property type="match status" value="1"/>
</dbReference>
<dbReference type="VEuPathDB" id="FungiDB:ASPWEDRAFT_165339"/>
<dbReference type="RefSeq" id="XP_040683380.1">
    <property type="nucleotide sequence ID" value="XM_040829904.1"/>
</dbReference>
<sequence length="349" mass="37701">MSAQKVFLIGPGFIGGEVLDLLLQKNYAVTTLIRRQAAAASFHDLGVQTVIGTIDDKSIIQKQVENSDIVIHTATADHLPSVEAVLDGITARAHTGQTTIYIHTSGTSLLADGAHGDSTNETIFDDAKPQTLLNALPDSAAHREIDLAIINAQKALGPKAKMAIMTPPLIYGVSTREKRLSIQLPTMMRFSVKHGYAGHVGKGVAVWNQVHVKDLARGYLTLLDWLEKTPGEQVLADSDLYCFCENGQELSWGECAAAIGEALAKAKKIPSAQPRTIPREHYGDLFGEYSGVVIGSNSRSRAIRLRQLGWEPKEKGTIQSLIEDEIPLILQETGPFKGYSAPVASGDTK</sequence>
<evidence type="ECO:0000313" key="2">
    <source>
        <dbReference type="EMBL" id="OJJ29703.1"/>
    </source>
</evidence>
<dbReference type="Gene3D" id="3.40.50.720">
    <property type="entry name" value="NAD(P)-binding Rossmann-like Domain"/>
    <property type="match status" value="1"/>
</dbReference>
<dbReference type="GO" id="GO:0004029">
    <property type="term" value="F:aldehyde dehydrogenase (NAD+) activity"/>
    <property type="evidence" value="ECO:0007669"/>
    <property type="project" value="TreeGrafter"/>
</dbReference>
<dbReference type="PANTHER" id="PTHR48079:SF6">
    <property type="entry name" value="NAD(P)-BINDING DOMAIN-CONTAINING PROTEIN-RELATED"/>
    <property type="match status" value="1"/>
</dbReference>
<dbReference type="AlphaFoldDB" id="A0A1L9R498"/>